<dbReference type="InterPro" id="IPR028896">
    <property type="entry name" value="GcvT/YgfZ/DmdA"/>
</dbReference>
<evidence type="ECO:0000256" key="3">
    <source>
        <dbReference type="ARBA" id="ARBA00022576"/>
    </source>
</evidence>
<dbReference type="InterPro" id="IPR013977">
    <property type="entry name" value="GcvT_C"/>
</dbReference>
<sequence>MSKTTPLYNKHAEAGAKFVDFSGWQMPIHYGSQVEEHHLVRTEAGVFDVSHMVVVDIEGVQATEFLQYLLANDVAKLPAPGQAMYTPMLNEAGGVIDDLIVYKTNEGYRLVVNAGTAEKDLAWFNQNTASFEVSVTARPEMAILAVQGPKALAAIYELMPAISDELKSLKPFQGMALADGGYIAKTGYTGEAGVEVIVPSTEVEALWDALLGAGVKPIGLGARDTLRLEAGMNLYGQDMDETTSPLTSNLAWTIAWEPAERNFVGRDVIAAERAAGTTHKLVGLVLEDRGVLRAGQTVVVEGESSTGTITSGSFSPTLGVSIALARVPKTIGESAVVEVRNKQLKVRVVKPSFVRNGKSQIA</sequence>
<feature type="domain" description="Aminomethyltransferase C-terminal" evidence="10">
    <location>
        <begin position="280"/>
        <end position="354"/>
    </location>
</feature>
<dbReference type="GO" id="GO:0019464">
    <property type="term" value="P:glycine decarboxylation via glycine cleavage system"/>
    <property type="evidence" value="ECO:0007669"/>
    <property type="project" value="UniProtKB-UniRule"/>
</dbReference>
<evidence type="ECO:0000313" key="11">
    <source>
        <dbReference type="EMBL" id="RMA77660.1"/>
    </source>
</evidence>
<dbReference type="InterPro" id="IPR006222">
    <property type="entry name" value="GCVT_N"/>
</dbReference>
<organism evidence="11 12">
    <name type="scientific">Umboniibacter marinipuniceus</name>
    <dbReference type="NCBI Taxonomy" id="569599"/>
    <lineage>
        <taxon>Bacteria</taxon>
        <taxon>Pseudomonadati</taxon>
        <taxon>Pseudomonadota</taxon>
        <taxon>Gammaproteobacteria</taxon>
        <taxon>Cellvibrionales</taxon>
        <taxon>Cellvibrionaceae</taxon>
        <taxon>Umboniibacter</taxon>
    </lineage>
</organism>
<dbReference type="AlphaFoldDB" id="A0A3L9ZYW9"/>
<dbReference type="InterPro" id="IPR006223">
    <property type="entry name" value="GcvT"/>
</dbReference>
<protein>
    <recommendedName>
        <fullName evidence="2 7">Aminomethyltransferase</fullName>
        <ecNumber evidence="2 7">2.1.2.10</ecNumber>
    </recommendedName>
    <alternativeName>
        <fullName evidence="5 7">Glycine cleavage system T protein</fullName>
    </alternativeName>
</protein>
<accession>A0A3L9ZYW9</accession>
<dbReference type="PANTHER" id="PTHR43757">
    <property type="entry name" value="AMINOMETHYLTRANSFERASE"/>
    <property type="match status" value="1"/>
</dbReference>
<dbReference type="Gene3D" id="3.30.70.1400">
    <property type="entry name" value="Aminomethyltransferase beta-barrel domains"/>
    <property type="match status" value="1"/>
</dbReference>
<proteinExistence type="inferred from homology"/>
<dbReference type="InterPro" id="IPR027266">
    <property type="entry name" value="TrmE/GcvT-like"/>
</dbReference>
<dbReference type="PANTHER" id="PTHR43757:SF2">
    <property type="entry name" value="AMINOMETHYLTRANSFERASE, MITOCHONDRIAL"/>
    <property type="match status" value="1"/>
</dbReference>
<dbReference type="NCBIfam" id="TIGR00528">
    <property type="entry name" value="gcvT"/>
    <property type="match status" value="1"/>
</dbReference>
<dbReference type="EMBL" id="REFJ01000007">
    <property type="protein sequence ID" value="RMA77660.1"/>
    <property type="molecule type" value="Genomic_DNA"/>
</dbReference>
<dbReference type="GO" id="GO:0008168">
    <property type="term" value="F:methyltransferase activity"/>
    <property type="evidence" value="ECO:0007669"/>
    <property type="project" value="UniProtKB-KW"/>
</dbReference>
<comment type="function">
    <text evidence="7">The glycine cleavage system catalyzes the degradation of glycine.</text>
</comment>
<dbReference type="HAMAP" id="MF_00259">
    <property type="entry name" value="GcvT"/>
    <property type="match status" value="1"/>
</dbReference>
<dbReference type="GO" id="GO:0005960">
    <property type="term" value="C:glycine cleavage complex"/>
    <property type="evidence" value="ECO:0007669"/>
    <property type="project" value="InterPro"/>
</dbReference>
<evidence type="ECO:0000256" key="6">
    <source>
        <dbReference type="ARBA" id="ARBA00047665"/>
    </source>
</evidence>
<comment type="catalytic activity">
    <reaction evidence="6 7">
        <text>N(6)-[(R)-S(8)-aminomethyldihydrolipoyl]-L-lysyl-[protein] + (6S)-5,6,7,8-tetrahydrofolate = N(6)-[(R)-dihydrolipoyl]-L-lysyl-[protein] + (6R)-5,10-methylene-5,6,7,8-tetrahydrofolate + NH4(+)</text>
        <dbReference type="Rhea" id="RHEA:16945"/>
        <dbReference type="Rhea" id="RHEA-COMP:10475"/>
        <dbReference type="Rhea" id="RHEA-COMP:10492"/>
        <dbReference type="ChEBI" id="CHEBI:15636"/>
        <dbReference type="ChEBI" id="CHEBI:28938"/>
        <dbReference type="ChEBI" id="CHEBI:57453"/>
        <dbReference type="ChEBI" id="CHEBI:83100"/>
        <dbReference type="ChEBI" id="CHEBI:83143"/>
        <dbReference type="EC" id="2.1.2.10"/>
    </reaction>
</comment>
<dbReference type="Gene3D" id="2.40.30.110">
    <property type="entry name" value="Aminomethyltransferase beta-barrel domains"/>
    <property type="match status" value="1"/>
</dbReference>
<evidence type="ECO:0000313" key="12">
    <source>
        <dbReference type="Proteomes" id="UP000267187"/>
    </source>
</evidence>
<evidence type="ECO:0000256" key="2">
    <source>
        <dbReference type="ARBA" id="ARBA00012616"/>
    </source>
</evidence>
<dbReference type="FunFam" id="3.30.70.1400:FF:000001">
    <property type="entry name" value="Aminomethyltransferase"/>
    <property type="match status" value="1"/>
</dbReference>
<evidence type="ECO:0000256" key="5">
    <source>
        <dbReference type="ARBA" id="ARBA00031395"/>
    </source>
</evidence>
<dbReference type="Gene3D" id="3.30.1360.120">
    <property type="entry name" value="Probable tRNA modification gtpase trme, domain 1"/>
    <property type="match status" value="1"/>
</dbReference>
<dbReference type="FunFam" id="4.10.1250.10:FF:000001">
    <property type="entry name" value="Aminomethyltransferase"/>
    <property type="match status" value="1"/>
</dbReference>
<dbReference type="FunFam" id="2.40.30.110:FF:000001">
    <property type="entry name" value="Aminomethyltransferase"/>
    <property type="match status" value="1"/>
</dbReference>
<dbReference type="Pfam" id="PF01571">
    <property type="entry name" value="GCV_T"/>
    <property type="match status" value="1"/>
</dbReference>
<dbReference type="Gene3D" id="4.10.1250.10">
    <property type="entry name" value="Aminomethyltransferase fragment"/>
    <property type="match status" value="1"/>
</dbReference>
<dbReference type="GO" id="GO:0005829">
    <property type="term" value="C:cytosol"/>
    <property type="evidence" value="ECO:0007669"/>
    <property type="project" value="TreeGrafter"/>
</dbReference>
<reference evidence="11 12" key="1">
    <citation type="submission" date="2018-10" db="EMBL/GenBank/DDBJ databases">
        <title>Genomic Encyclopedia of Type Strains, Phase IV (KMG-IV): sequencing the most valuable type-strain genomes for metagenomic binning, comparative biology and taxonomic classification.</title>
        <authorList>
            <person name="Goeker M."/>
        </authorList>
    </citation>
    <scope>NUCLEOTIDE SEQUENCE [LARGE SCALE GENOMIC DNA]</scope>
    <source>
        <strain evidence="11 12">DSM 25080</strain>
    </source>
</reference>
<dbReference type="NCBIfam" id="NF001567">
    <property type="entry name" value="PRK00389.1"/>
    <property type="match status" value="1"/>
</dbReference>
<dbReference type="SUPFAM" id="SSF103025">
    <property type="entry name" value="Folate-binding domain"/>
    <property type="match status" value="1"/>
</dbReference>
<evidence type="ECO:0000259" key="10">
    <source>
        <dbReference type="Pfam" id="PF08669"/>
    </source>
</evidence>
<feature type="binding site" evidence="8">
    <location>
        <position position="195"/>
    </location>
    <ligand>
        <name>substrate</name>
    </ligand>
</feature>
<comment type="caution">
    <text evidence="11">The sequence shown here is derived from an EMBL/GenBank/DDBJ whole genome shotgun (WGS) entry which is preliminary data.</text>
</comment>
<gene>
    <name evidence="7" type="primary">gcvT</name>
    <name evidence="11" type="ORF">DFR27_2480</name>
</gene>
<comment type="similarity">
    <text evidence="1 7">Belongs to the GcvT family.</text>
</comment>
<keyword evidence="3 7" id="KW-0032">Aminotransferase</keyword>
<dbReference type="InterPro" id="IPR022903">
    <property type="entry name" value="GcvT_bac"/>
</dbReference>
<dbReference type="GO" id="GO:0032259">
    <property type="term" value="P:methylation"/>
    <property type="evidence" value="ECO:0007669"/>
    <property type="project" value="UniProtKB-KW"/>
</dbReference>
<dbReference type="PIRSF" id="PIRSF006487">
    <property type="entry name" value="GcvT"/>
    <property type="match status" value="1"/>
</dbReference>
<dbReference type="Pfam" id="PF08669">
    <property type="entry name" value="GCV_T_C"/>
    <property type="match status" value="1"/>
</dbReference>
<dbReference type="Proteomes" id="UP000267187">
    <property type="component" value="Unassembled WGS sequence"/>
</dbReference>
<evidence type="ECO:0000256" key="8">
    <source>
        <dbReference type="PIRSR" id="PIRSR006487-1"/>
    </source>
</evidence>
<dbReference type="RefSeq" id="WP_121877779.1">
    <property type="nucleotide sequence ID" value="NZ_REFJ01000007.1"/>
</dbReference>
<keyword evidence="12" id="KW-1185">Reference proteome</keyword>
<dbReference type="SUPFAM" id="SSF101790">
    <property type="entry name" value="Aminomethyltransferase beta-barrel domain"/>
    <property type="match status" value="1"/>
</dbReference>
<comment type="subunit">
    <text evidence="7">The glycine cleavage system is composed of four proteins: P, T, L and H.</text>
</comment>
<dbReference type="GO" id="GO:0008483">
    <property type="term" value="F:transaminase activity"/>
    <property type="evidence" value="ECO:0007669"/>
    <property type="project" value="UniProtKB-KW"/>
</dbReference>
<keyword evidence="11" id="KW-0489">Methyltransferase</keyword>
<dbReference type="InterPro" id="IPR029043">
    <property type="entry name" value="GcvT/YgfZ_C"/>
</dbReference>
<evidence type="ECO:0000256" key="4">
    <source>
        <dbReference type="ARBA" id="ARBA00022679"/>
    </source>
</evidence>
<evidence type="ECO:0000256" key="7">
    <source>
        <dbReference type="HAMAP-Rule" id="MF_00259"/>
    </source>
</evidence>
<name>A0A3L9ZYW9_9GAMM</name>
<keyword evidence="4 7" id="KW-0808">Transferase</keyword>
<evidence type="ECO:0000259" key="9">
    <source>
        <dbReference type="Pfam" id="PF01571"/>
    </source>
</evidence>
<dbReference type="EC" id="2.1.2.10" evidence="2 7"/>
<dbReference type="OrthoDB" id="9774591at2"/>
<evidence type="ECO:0000256" key="1">
    <source>
        <dbReference type="ARBA" id="ARBA00008609"/>
    </source>
</evidence>
<feature type="domain" description="GCVT N-terminal" evidence="9">
    <location>
        <begin position="7"/>
        <end position="257"/>
    </location>
</feature>
<dbReference type="GO" id="GO:0004047">
    <property type="term" value="F:aminomethyltransferase activity"/>
    <property type="evidence" value="ECO:0007669"/>
    <property type="project" value="UniProtKB-UniRule"/>
</dbReference>